<dbReference type="OrthoDB" id="9936041at2"/>
<protein>
    <submittedName>
        <fullName evidence="1">Uncharacterized protein</fullName>
    </submittedName>
</protein>
<dbReference type="RefSeq" id="WP_069364903.1">
    <property type="nucleotide sequence ID" value="NZ_CP012502.1"/>
</dbReference>
<evidence type="ECO:0000313" key="2">
    <source>
        <dbReference type="Proteomes" id="UP000094463"/>
    </source>
</evidence>
<dbReference type="Proteomes" id="UP000094463">
    <property type="component" value="Chromosome"/>
</dbReference>
<accession>A0A1D7QV24</accession>
<organism evidence="1 2">
    <name type="scientific">Salisediminibacterium beveridgei</name>
    <dbReference type="NCBI Taxonomy" id="632773"/>
    <lineage>
        <taxon>Bacteria</taxon>
        <taxon>Bacillati</taxon>
        <taxon>Bacillota</taxon>
        <taxon>Bacilli</taxon>
        <taxon>Bacillales</taxon>
        <taxon>Bacillaceae</taxon>
        <taxon>Salisediminibacterium</taxon>
    </lineage>
</organism>
<gene>
    <name evidence="1" type="ORF">BBEV_1501</name>
</gene>
<name>A0A1D7QV24_9BACI</name>
<dbReference type="KEGG" id="bbev:BBEV_1501"/>
<dbReference type="PATRIC" id="fig|632773.3.peg.1578"/>
<reference evidence="1 2" key="1">
    <citation type="submission" date="2015-08" db="EMBL/GenBank/DDBJ databases">
        <title>The complete genome sequence of Bacillus beveridgei MLTeJB.</title>
        <authorList>
            <person name="Hanson T.E."/>
            <person name="Mesa C."/>
            <person name="Basesman S.M."/>
            <person name="Oremland R.S."/>
        </authorList>
    </citation>
    <scope>NUCLEOTIDE SEQUENCE [LARGE SCALE GENOMIC DNA]</scope>
    <source>
        <strain evidence="1 2">MLTeJB</strain>
    </source>
</reference>
<dbReference type="AlphaFoldDB" id="A0A1D7QV24"/>
<dbReference type="STRING" id="632773.BBEV_1501"/>
<sequence length="120" mass="13358">MKAAFAIATAGILMISVWGTFLFMFFSEPDHASWADNQPERYQTEYVREIGNINTYLTDSVSTDGKVEVRNESESSDIVNYRTNTLKPSDYPVVKEGDGIGYGDGVSVDDLLEVPESFDN</sequence>
<proteinExistence type="predicted"/>
<evidence type="ECO:0000313" key="1">
    <source>
        <dbReference type="EMBL" id="AOM82864.1"/>
    </source>
</evidence>
<keyword evidence="2" id="KW-1185">Reference proteome</keyword>
<dbReference type="EMBL" id="CP012502">
    <property type="protein sequence ID" value="AOM82864.1"/>
    <property type="molecule type" value="Genomic_DNA"/>
</dbReference>